<dbReference type="RefSeq" id="WP_101815057.1">
    <property type="nucleotide sequence ID" value="NZ_PJZF01000003.1"/>
</dbReference>
<evidence type="ECO:0000313" key="2">
    <source>
        <dbReference type="Proteomes" id="UP000234240"/>
    </source>
</evidence>
<reference evidence="1 2" key="1">
    <citation type="submission" date="2017-12" db="EMBL/GenBank/DDBJ databases">
        <title>Characterization of six clinical isolates of Enterochimera gen. nov., a novel genus of the Yersiniaciae family and the three species Enterochimera arupensis sp. nov., Enterochimera coloradensis sp. nov, and Enterochimera californica sp. nov.</title>
        <authorList>
            <person name="Rossi A."/>
            <person name="Fisher M."/>
        </authorList>
    </citation>
    <scope>NUCLEOTIDE SEQUENCE [LARGE SCALE GENOMIC DNA]</scope>
    <source>
        <strain evidence="2">2015-Iso6</strain>
    </source>
</reference>
<name>A0A2N5EDQ3_9GAMM</name>
<proteinExistence type="predicted"/>
<evidence type="ECO:0000313" key="1">
    <source>
        <dbReference type="EMBL" id="PLR40644.1"/>
    </source>
</evidence>
<organism evidence="1 2">
    <name type="scientific">Chimaeribacter californicus</name>
    <dbReference type="NCBI Taxonomy" id="2060067"/>
    <lineage>
        <taxon>Bacteria</taxon>
        <taxon>Pseudomonadati</taxon>
        <taxon>Pseudomonadota</taxon>
        <taxon>Gammaproteobacteria</taxon>
        <taxon>Enterobacterales</taxon>
        <taxon>Yersiniaceae</taxon>
        <taxon>Chimaeribacter</taxon>
    </lineage>
</organism>
<dbReference type="AlphaFoldDB" id="A0A2N5EDQ3"/>
<sequence>MSAQRAIKSAVKSTAKKTRPKASAAYLALAAENAVLKTRLLAARKLAGCGRVVFALQTLGGALQELPVTNAVIADIEVHAAQKVVAHLRQQALRARQKGYLAQANALNHAATVTAQFAVGLQPVKLPASGKHK</sequence>
<dbReference type="EMBL" id="PJZF01000003">
    <property type="protein sequence ID" value="PLR40644.1"/>
    <property type="molecule type" value="Genomic_DNA"/>
</dbReference>
<dbReference type="Proteomes" id="UP000234240">
    <property type="component" value="Unassembled WGS sequence"/>
</dbReference>
<protein>
    <submittedName>
        <fullName evidence="1">Uncharacterized protein</fullName>
    </submittedName>
</protein>
<gene>
    <name evidence="1" type="ORF">CYR55_04975</name>
</gene>
<dbReference type="OrthoDB" id="9931838at2"/>
<comment type="caution">
    <text evidence="1">The sequence shown here is derived from an EMBL/GenBank/DDBJ whole genome shotgun (WGS) entry which is preliminary data.</text>
</comment>
<accession>A0A2N5EDQ3</accession>
<keyword evidence="2" id="KW-1185">Reference proteome</keyword>